<evidence type="ECO:0000256" key="6">
    <source>
        <dbReference type="ARBA" id="ARBA00023077"/>
    </source>
</evidence>
<organism evidence="15 16">
    <name type="scientific">Ideonella margarita</name>
    <dbReference type="NCBI Taxonomy" id="2984191"/>
    <lineage>
        <taxon>Bacteria</taxon>
        <taxon>Pseudomonadati</taxon>
        <taxon>Pseudomonadota</taxon>
        <taxon>Betaproteobacteria</taxon>
        <taxon>Burkholderiales</taxon>
        <taxon>Sphaerotilaceae</taxon>
        <taxon>Ideonella</taxon>
    </lineage>
</organism>
<keyword evidence="9 10" id="KW-0998">Cell outer membrane</keyword>
<dbReference type="InterPro" id="IPR010104">
    <property type="entry name" value="TonB_rcpt_bac"/>
</dbReference>
<proteinExistence type="inferred from homology"/>
<dbReference type="Gene3D" id="2.40.170.20">
    <property type="entry name" value="TonB-dependent receptor, beta-barrel domain"/>
    <property type="match status" value="1"/>
</dbReference>
<evidence type="ECO:0000313" key="16">
    <source>
        <dbReference type="Proteomes" id="UP001379945"/>
    </source>
</evidence>
<dbReference type="SUPFAM" id="SSF56935">
    <property type="entry name" value="Porins"/>
    <property type="match status" value="1"/>
</dbReference>
<protein>
    <submittedName>
        <fullName evidence="15">TonB-dependent receptor</fullName>
    </submittedName>
</protein>
<dbReference type="EMBL" id="JBBUTI010000001">
    <property type="protein sequence ID" value="MEK8045236.1"/>
    <property type="molecule type" value="Genomic_DNA"/>
</dbReference>
<evidence type="ECO:0000256" key="2">
    <source>
        <dbReference type="ARBA" id="ARBA00009810"/>
    </source>
</evidence>
<evidence type="ECO:0000256" key="5">
    <source>
        <dbReference type="ARBA" id="ARBA00022692"/>
    </source>
</evidence>
<dbReference type="InterPro" id="IPR036942">
    <property type="entry name" value="Beta-barrel_TonB_sf"/>
</dbReference>
<dbReference type="Proteomes" id="UP001379945">
    <property type="component" value="Unassembled WGS sequence"/>
</dbReference>
<evidence type="ECO:0000256" key="1">
    <source>
        <dbReference type="ARBA" id="ARBA00004571"/>
    </source>
</evidence>
<dbReference type="PANTHER" id="PTHR40980:SF3">
    <property type="entry name" value="TONB-DEPENDENT RECEPTOR-LIKE BETA-BARREL DOMAIN-CONTAINING PROTEIN"/>
    <property type="match status" value="1"/>
</dbReference>
<comment type="subcellular location">
    <subcellularLocation>
        <location evidence="1 10">Cell outer membrane</location>
        <topology evidence="1 10">Multi-pass membrane protein</topology>
    </subcellularLocation>
</comment>
<reference evidence="15 16" key="1">
    <citation type="submission" date="2024-04" db="EMBL/GenBank/DDBJ databases">
        <title>Novel species of the genus Ideonella isolated from streams.</title>
        <authorList>
            <person name="Lu H."/>
        </authorList>
    </citation>
    <scope>NUCLEOTIDE SEQUENCE [LARGE SCALE GENOMIC DNA]</scope>
    <source>
        <strain evidence="15 16">LYT19W</strain>
    </source>
</reference>
<accession>A0ABU9C071</accession>
<dbReference type="PROSITE" id="PS52016">
    <property type="entry name" value="TONB_DEPENDENT_REC_3"/>
    <property type="match status" value="1"/>
</dbReference>
<keyword evidence="16" id="KW-1185">Reference proteome</keyword>
<name>A0ABU9C071_9BURK</name>
<feature type="chain" id="PRO_5045766508" evidence="12">
    <location>
        <begin position="27"/>
        <end position="1004"/>
    </location>
</feature>
<keyword evidence="7 10" id="KW-0472">Membrane</keyword>
<evidence type="ECO:0000259" key="14">
    <source>
        <dbReference type="Pfam" id="PF07715"/>
    </source>
</evidence>
<keyword evidence="3 10" id="KW-0813">Transport</keyword>
<evidence type="ECO:0000259" key="13">
    <source>
        <dbReference type="Pfam" id="PF00593"/>
    </source>
</evidence>
<keyword evidence="12" id="KW-0732">Signal</keyword>
<evidence type="ECO:0000256" key="8">
    <source>
        <dbReference type="ARBA" id="ARBA00023170"/>
    </source>
</evidence>
<keyword evidence="5 10" id="KW-0812">Transmembrane</keyword>
<keyword evidence="8 15" id="KW-0675">Receptor</keyword>
<keyword evidence="4 10" id="KW-1134">Transmembrane beta strand</keyword>
<evidence type="ECO:0000256" key="12">
    <source>
        <dbReference type="SAM" id="SignalP"/>
    </source>
</evidence>
<dbReference type="PANTHER" id="PTHR40980">
    <property type="entry name" value="PLUG DOMAIN-CONTAINING PROTEIN"/>
    <property type="match status" value="1"/>
</dbReference>
<dbReference type="InterPro" id="IPR039426">
    <property type="entry name" value="TonB-dep_rcpt-like"/>
</dbReference>
<evidence type="ECO:0000313" key="15">
    <source>
        <dbReference type="EMBL" id="MEK8045236.1"/>
    </source>
</evidence>
<dbReference type="InterPro" id="IPR037066">
    <property type="entry name" value="Plug_dom_sf"/>
</dbReference>
<dbReference type="RefSeq" id="WP_341397380.1">
    <property type="nucleotide sequence ID" value="NZ_JBBUTI010000001.1"/>
</dbReference>
<comment type="similarity">
    <text evidence="2 10 11">Belongs to the TonB-dependent receptor family.</text>
</comment>
<keyword evidence="6 11" id="KW-0798">TonB box</keyword>
<dbReference type="Gene3D" id="2.170.130.10">
    <property type="entry name" value="TonB-dependent receptor, plug domain"/>
    <property type="match status" value="1"/>
</dbReference>
<dbReference type="NCBIfam" id="TIGR01782">
    <property type="entry name" value="TonB-Xanth-Caul"/>
    <property type="match status" value="1"/>
</dbReference>
<comment type="caution">
    <text evidence="15">The sequence shown here is derived from an EMBL/GenBank/DDBJ whole genome shotgun (WGS) entry which is preliminary data.</text>
</comment>
<evidence type="ECO:0000256" key="3">
    <source>
        <dbReference type="ARBA" id="ARBA00022448"/>
    </source>
</evidence>
<feature type="domain" description="TonB-dependent receptor-like beta-barrel" evidence="13">
    <location>
        <begin position="424"/>
        <end position="969"/>
    </location>
</feature>
<evidence type="ECO:0000256" key="4">
    <source>
        <dbReference type="ARBA" id="ARBA00022452"/>
    </source>
</evidence>
<evidence type="ECO:0000256" key="11">
    <source>
        <dbReference type="RuleBase" id="RU003357"/>
    </source>
</evidence>
<feature type="signal peptide" evidence="12">
    <location>
        <begin position="1"/>
        <end position="26"/>
    </location>
</feature>
<gene>
    <name evidence="15" type="ORF">AACH00_02615</name>
</gene>
<feature type="domain" description="TonB-dependent receptor plug" evidence="14">
    <location>
        <begin position="63"/>
        <end position="172"/>
    </location>
</feature>
<dbReference type="InterPro" id="IPR000531">
    <property type="entry name" value="Beta-barrel_TonB"/>
</dbReference>
<dbReference type="Pfam" id="PF00593">
    <property type="entry name" value="TonB_dep_Rec_b-barrel"/>
    <property type="match status" value="1"/>
</dbReference>
<evidence type="ECO:0000256" key="7">
    <source>
        <dbReference type="ARBA" id="ARBA00023136"/>
    </source>
</evidence>
<evidence type="ECO:0000256" key="9">
    <source>
        <dbReference type="ARBA" id="ARBA00023237"/>
    </source>
</evidence>
<evidence type="ECO:0000256" key="10">
    <source>
        <dbReference type="PROSITE-ProRule" id="PRU01360"/>
    </source>
</evidence>
<dbReference type="Pfam" id="PF07715">
    <property type="entry name" value="Plug"/>
    <property type="match status" value="1"/>
</dbReference>
<sequence>MRQFQKTAVSIAAAHVALCWSAVAMAQSAPTPAPAASAAAADGSTVVVTGQRAALQSAQKIKRNAEEVVDSIVAEDIGKLPDRSVTEVLQRVVGVTIDRTMSKGDPEHYSVEGSGVSIRGLPYVRSELNGRDSFSANGGRSLSFEDVPPELMSGVDVYKNPSAEQIEGAIGGLVNLRTAMPFDFKEFKGVVSVDSTYNKLNGKNSPSGSLLLSNVWDTDLGKFGALFDVARSKSATRTDGIQVDAYYQRTPTDPNWIPKAVGWRTMEYERDRQGIYGALQWKKDTLQSSLTAFESKYKFNWAENALFGQANPYNTTVDAGATYGPTGALLTGTIRDAVDGGISFDADTRYAKRDSSTRELAWNTVWTPNDRWRFTSDFQFIRAKTQGFDSTVATGLQMAKETLDLSGPTPRIVFDAADLAALANPANYYWAFTMDHADKSVANQKAWKGDVQYKFDDPVLVDLRFGLRLTDRDAKTQNSNPSYNWATITHPWQKSWDVNELAYLSNFGTDLVRLHTFDNFMNGNATVAPVIVPNTAVAAGYPNSYDTLHGYYETLCAQAVANQGYGCFNHYKPSTFGTDPSGDNDQRERTQAAYAQLRFGFDDWKFPVDGHVGLRLVHTANKAHGYFLLSNATINPPAGGSVSGSVPTFGTTAAAISHDNSYTNVLPSLNLKMKADEQLQFRMAWAQAISRPDFSLLQDYTTMKVSTTQHTEGNTLVIDSVNFTGTASGNPLLKPIRANQLDLTAEWYFAKNGSLTFAAFNKQLKDIIVNQTASIAMSDSTGTNYNFTLTSPVNGAKGFARGFEVAYQQYFDTLPGWLAGFGVQANYTYVNSKQTRYNSVFSEYCTGGSGSADNLNLNINGCDTNGKSFSGLPLNNVSRDTINLALLYDRGPLSARIAYSWRSKYLYGTNMSGTQGSDGLDTNPASANYGQHNLAWGMPLWADAFGQIDAGVSYKFDDRLTVSLEGQNLNNAMYKQMMQQTVGMMGRSWYASGPRYTLRASYSF</sequence>
<dbReference type="InterPro" id="IPR012910">
    <property type="entry name" value="Plug_dom"/>
</dbReference>